<dbReference type="RefSeq" id="WP_309636889.1">
    <property type="nucleotide sequence ID" value="NZ_JARWAL010000009.1"/>
</dbReference>
<evidence type="ECO:0000313" key="2">
    <source>
        <dbReference type="Proteomes" id="UP001252270"/>
    </source>
</evidence>
<evidence type="ECO:0000313" key="1">
    <source>
        <dbReference type="EMBL" id="MDR5893267.1"/>
    </source>
</evidence>
<keyword evidence="2" id="KW-1185">Reference proteome</keyword>
<dbReference type="EMBL" id="JARWAL010000009">
    <property type="protein sequence ID" value="MDR5893267.1"/>
    <property type="molecule type" value="Genomic_DNA"/>
</dbReference>
<name>A0ABU1GNX6_9GAMM</name>
<reference evidence="1 2" key="1">
    <citation type="submission" date="2023-04" db="EMBL/GenBank/DDBJ databases">
        <title>A long-awaited taxogenomic arrangement of the family Halomonadaceae.</title>
        <authorList>
            <person name="De La Haba R."/>
            <person name="Chuvochina M."/>
            <person name="Wittouck S."/>
            <person name="Arahal D.R."/>
            <person name="Sanchez-Porro C."/>
            <person name="Hugenholtz P."/>
            <person name="Ventosa A."/>
        </authorList>
    </citation>
    <scope>NUCLEOTIDE SEQUENCE [LARGE SCALE GENOMIC DNA]</scope>
    <source>
        <strain evidence="1 2">DSM 17332</strain>
    </source>
</reference>
<dbReference type="Proteomes" id="UP001252270">
    <property type="component" value="Unassembled WGS sequence"/>
</dbReference>
<organism evidence="1 2">
    <name type="scientific">Halomonas mongoliensis</name>
    <dbReference type="NCBI Taxonomy" id="321265"/>
    <lineage>
        <taxon>Bacteria</taxon>
        <taxon>Pseudomonadati</taxon>
        <taxon>Pseudomonadota</taxon>
        <taxon>Gammaproteobacteria</taxon>
        <taxon>Oceanospirillales</taxon>
        <taxon>Halomonadaceae</taxon>
        <taxon>Halomonas</taxon>
    </lineage>
</organism>
<gene>
    <name evidence="1" type="ORF">QC820_10625</name>
</gene>
<protein>
    <submittedName>
        <fullName evidence="1">Uncharacterized protein</fullName>
    </submittedName>
</protein>
<proteinExistence type="predicted"/>
<accession>A0ABU1GNX6</accession>
<comment type="caution">
    <text evidence="1">The sequence shown here is derived from an EMBL/GenBank/DDBJ whole genome shotgun (WGS) entry which is preliminary data.</text>
</comment>
<sequence>MKSHFQHFCREFREMRFSAKIPIQALKRLVRQGSETAKFPAQRQECRRIHEVAFLEKVPTM</sequence>